<keyword evidence="1" id="KW-0812">Transmembrane</keyword>
<comment type="caution">
    <text evidence="2">The sequence shown here is derived from an EMBL/GenBank/DDBJ whole genome shotgun (WGS) entry which is preliminary data.</text>
</comment>
<dbReference type="Proteomes" id="UP000310108">
    <property type="component" value="Unassembled WGS sequence"/>
</dbReference>
<evidence type="ECO:0000313" key="2">
    <source>
        <dbReference type="EMBL" id="TKW55224.1"/>
    </source>
</evidence>
<gene>
    <name evidence="2" type="ORF">CTA1_9430</name>
</gene>
<evidence type="ECO:0000313" key="3">
    <source>
        <dbReference type="Proteomes" id="UP000310108"/>
    </source>
</evidence>
<feature type="transmembrane region" description="Helical" evidence="1">
    <location>
        <begin position="34"/>
        <end position="52"/>
    </location>
</feature>
<protein>
    <submittedName>
        <fullName evidence="2">Uncharacterized protein</fullName>
    </submittedName>
</protein>
<feature type="transmembrane region" description="Helical" evidence="1">
    <location>
        <begin position="72"/>
        <end position="88"/>
    </location>
</feature>
<name>A0A4U6XHV7_9PEZI</name>
<sequence>MAAIAALYKYFKIVTETNFETITPKQDTAISYKLGFTIAAFTGLAYLIVIIALYRGQCYLFSNYIELMPRNYLILLLLPITLISKLRIRIRKYTPLSIASVLTSAPHQTSNLTYLVF</sequence>
<dbReference type="EMBL" id="PJEX01000107">
    <property type="protein sequence ID" value="TKW55224.1"/>
    <property type="molecule type" value="Genomic_DNA"/>
</dbReference>
<keyword evidence="1" id="KW-1133">Transmembrane helix</keyword>
<accession>A0A4U6XHV7</accession>
<keyword evidence="3" id="KW-1185">Reference proteome</keyword>
<keyword evidence="1" id="KW-0472">Membrane</keyword>
<dbReference type="AlphaFoldDB" id="A0A4U6XHV7"/>
<organism evidence="2 3">
    <name type="scientific">Colletotrichum tanaceti</name>
    <dbReference type="NCBI Taxonomy" id="1306861"/>
    <lineage>
        <taxon>Eukaryota</taxon>
        <taxon>Fungi</taxon>
        <taxon>Dikarya</taxon>
        <taxon>Ascomycota</taxon>
        <taxon>Pezizomycotina</taxon>
        <taxon>Sordariomycetes</taxon>
        <taxon>Hypocreomycetidae</taxon>
        <taxon>Glomerellales</taxon>
        <taxon>Glomerellaceae</taxon>
        <taxon>Colletotrichum</taxon>
        <taxon>Colletotrichum destructivum species complex</taxon>
    </lineage>
</organism>
<evidence type="ECO:0000256" key="1">
    <source>
        <dbReference type="SAM" id="Phobius"/>
    </source>
</evidence>
<proteinExistence type="predicted"/>
<dbReference type="STRING" id="1306861.A0A4U6XHV7"/>
<reference evidence="2 3" key="1">
    <citation type="journal article" date="2019" name="PLoS ONE">
        <title>Comparative genome analysis indicates high evolutionary potential of pathogenicity genes in Colletotrichum tanaceti.</title>
        <authorList>
            <person name="Lelwala R.V."/>
            <person name="Korhonen P.K."/>
            <person name="Young N.D."/>
            <person name="Scott J.B."/>
            <person name="Ades P.A."/>
            <person name="Gasser R.B."/>
            <person name="Taylor P.W.J."/>
        </authorList>
    </citation>
    <scope>NUCLEOTIDE SEQUENCE [LARGE SCALE GENOMIC DNA]</scope>
    <source>
        <strain evidence="2">BRIP57314</strain>
    </source>
</reference>